<evidence type="ECO:0000259" key="4">
    <source>
        <dbReference type="Pfam" id="PF13193"/>
    </source>
</evidence>
<dbReference type="SUPFAM" id="SSF56801">
    <property type="entry name" value="Acetyl-CoA synthetase-like"/>
    <property type="match status" value="1"/>
</dbReference>
<dbReference type="Gene3D" id="3.40.50.12780">
    <property type="entry name" value="N-terminal domain of ligase-like"/>
    <property type="match status" value="1"/>
</dbReference>
<dbReference type="Gene3D" id="3.30.300.30">
    <property type="match status" value="1"/>
</dbReference>
<name>A0A9W8IZS9_9AGAR</name>
<dbReference type="EMBL" id="JANBPK010001132">
    <property type="protein sequence ID" value="KAJ2925682.1"/>
    <property type="molecule type" value="Genomic_DNA"/>
</dbReference>
<keyword evidence="2" id="KW-0436">Ligase</keyword>
<organism evidence="5 6">
    <name type="scientific">Candolleomyces eurysporus</name>
    <dbReference type="NCBI Taxonomy" id="2828524"/>
    <lineage>
        <taxon>Eukaryota</taxon>
        <taxon>Fungi</taxon>
        <taxon>Dikarya</taxon>
        <taxon>Basidiomycota</taxon>
        <taxon>Agaricomycotina</taxon>
        <taxon>Agaricomycetes</taxon>
        <taxon>Agaricomycetidae</taxon>
        <taxon>Agaricales</taxon>
        <taxon>Agaricineae</taxon>
        <taxon>Psathyrellaceae</taxon>
        <taxon>Candolleomyces</taxon>
    </lineage>
</organism>
<dbReference type="PANTHER" id="PTHR24096">
    <property type="entry name" value="LONG-CHAIN-FATTY-ACID--COA LIGASE"/>
    <property type="match status" value="1"/>
</dbReference>
<dbReference type="InterPro" id="IPR045851">
    <property type="entry name" value="AMP-bd_C_sf"/>
</dbReference>
<dbReference type="Proteomes" id="UP001140091">
    <property type="component" value="Unassembled WGS sequence"/>
</dbReference>
<evidence type="ECO:0000313" key="5">
    <source>
        <dbReference type="EMBL" id="KAJ2925682.1"/>
    </source>
</evidence>
<dbReference type="InterPro" id="IPR025110">
    <property type="entry name" value="AMP-bd_C"/>
</dbReference>
<dbReference type="InterPro" id="IPR042099">
    <property type="entry name" value="ANL_N_sf"/>
</dbReference>
<accession>A0A9W8IZS9</accession>
<dbReference type="InterPro" id="IPR020845">
    <property type="entry name" value="AMP-binding_CS"/>
</dbReference>
<evidence type="ECO:0000256" key="2">
    <source>
        <dbReference type="ARBA" id="ARBA00022598"/>
    </source>
</evidence>
<sequence length="628" mass="69342">MARPSTSSQPPPRIYGSTIPPIHVNDGSVYTLLFQTNLLQKTESFYAYPTDRPAFIDAATGDSLSRGELKELTLKLGYGLRNHVVLPSLPGGTKHRVLSRGDVVMIFSPNSLSWPVMLFGAVAAGLKITLASSTSTALELSHQWTDSRARMLVVAPSHLPTAIEMFTSVLKVSESEARSRIWVMDRLWSYGRAIESESIDGYNSVGRLFGFGRLESEEKFDGAEADETVYICYSSGTTGKPKGVESSHRAAGSVFRMAWEIFKSIRGEHDVSLALLPFYHIFGLIAHLHHSFYLGMPTVILTGGFEPTAFCQAIEKYKVTMAMVVPPILQVLTQHPATAKYDLRSLRTFISGAAPLSRALVHNVQQKFKPLGWNPIIVNGYGATETTLTVTVVPPSRWDDPSKIGAVGVLAPNLESRIVKEIAVMRDARGWTEVVVDAEEGEEGEMWVRGPTRMKGYLHNAKATQESFHAEGGWYKTGDILRRDRDGFFWVVDRKKEMIKYKGLQVAPAELEALLLEHPQVQDVGVVGVMDEYSGNELPRAYVVPSDATILEDTRSARLHEFEKDVKEWLAQRVSRHKQLRGAKGVVAMSAIPKSPTGKILRRELRSLTTVDAVAASSSGHVPLKAKL</sequence>
<dbReference type="AlphaFoldDB" id="A0A9W8IZS9"/>
<dbReference type="InterPro" id="IPR000873">
    <property type="entry name" value="AMP-dep_synth/lig_dom"/>
</dbReference>
<keyword evidence="6" id="KW-1185">Reference proteome</keyword>
<dbReference type="Pfam" id="PF13193">
    <property type="entry name" value="AMP-binding_C"/>
    <property type="match status" value="1"/>
</dbReference>
<evidence type="ECO:0008006" key="7">
    <source>
        <dbReference type="Google" id="ProtNLM"/>
    </source>
</evidence>
<gene>
    <name evidence="5" type="ORF">H1R20_g11413</name>
</gene>
<feature type="domain" description="AMP-dependent synthetase/ligase" evidence="3">
    <location>
        <begin position="48"/>
        <end position="458"/>
    </location>
</feature>
<evidence type="ECO:0000259" key="3">
    <source>
        <dbReference type="Pfam" id="PF00501"/>
    </source>
</evidence>
<dbReference type="OrthoDB" id="1898221at2759"/>
<dbReference type="Pfam" id="PF00501">
    <property type="entry name" value="AMP-binding"/>
    <property type="match status" value="1"/>
</dbReference>
<dbReference type="PROSITE" id="PS00455">
    <property type="entry name" value="AMP_BINDING"/>
    <property type="match status" value="1"/>
</dbReference>
<evidence type="ECO:0000256" key="1">
    <source>
        <dbReference type="ARBA" id="ARBA00006432"/>
    </source>
</evidence>
<protein>
    <recommendedName>
        <fullName evidence="7">Acetyl-CoA synthetase-like protein</fullName>
    </recommendedName>
</protein>
<dbReference type="PANTHER" id="PTHR24096:SF149">
    <property type="entry name" value="AMP-BINDING DOMAIN-CONTAINING PROTEIN-RELATED"/>
    <property type="match status" value="1"/>
</dbReference>
<evidence type="ECO:0000313" key="6">
    <source>
        <dbReference type="Proteomes" id="UP001140091"/>
    </source>
</evidence>
<comment type="similarity">
    <text evidence="1">Belongs to the ATP-dependent AMP-binding enzyme family.</text>
</comment>
<reference evidence="5" key="1">
    <citation type="submission" date="2022-06" db="EMBL/GenBank/DDBJ databases">
        <title>Genome Sequence of Candolleomyces eurysporus.</title>
        <authorList>
            <person name="Buettner E."/>
        </authorList>
    </citation>
    <scope>NUCLEOTIDE SEQUENCE</scope>
    <source>
        <strain evidence="5">VTCC 930004</strain>
    </source>
</reference>
<comment type="caution">
    <text evidence="5">The sequence shown here is derived from an EMBL/GenBank/DDBJ whole genome shotgun (WGS) entry which is preliminary data.</text>
</comment>
<dbReference type="GO" id="GO:0016405">
    <property type="term" value="F:CoA-ligase activity"/>
    <property type="evidence" value="ECO:0007669"/>
    <property type="project" value="TreeGrafter"/>
</dbReference>
<feature type="non-terminal residue" evidence="5">
    <location>
        <position position="628"/>
    </location>
</feature>
<proteinExistence type="inferred from homology"/>
<feature type="domain" description="AMP-binding enzyme C-terminal" evidence="4">
    <location>
        <begin position="510"/>
        <end position="599"/>
    </location>
</feature>